<name>A0A9P5YHM8_9AGAR</name>
<dbReference type="Proteomes" id="UP000807353">
    <property type="component" value="Unassembled WGS sequence"/>
</dbReference>
<dbReference type="EMBL" id="MU150234">
    <property type="protein sequence ID" value="KAF9467986.1"/>
    <property type="molecule type" value="Genomic_DNA"/>
</dbReference>
<evidence type="ECO:0000313" key="1">
    <source>
        <dbReference type="EMBL" id="KAF9467986.1"/>
    </source>
</evidence>
<sequence length="55" mass="6288">MSGCVAPAYQLIMFGQWASSLMFITPSDTATFVYWNIHTRICPRRSETPKHVVKL</sequence>
<protein>
    <submittedName>
        <fullName evidence="1">Uncharacterized protein</fullName>
    </submittedName>
</protein>
<accession>A0A9P5YHM8</accession>
<keyword evidence="2" id="KW-1185">Reference proteome</keyword>
<dbReference type="AlphaFoldDB" id="A0A9P5YHM8"/>
<comment type="caution">
    <text evidence="1">The sequence shown here is derived from an EMBL/GenBank/DDBJ whole genome shotgun (WGS) entry which is preliminary data.</text>
</comment>
<reference evidence="1" key="1">
    <citation type="submission" date="2020-11" db="EMBL/GenBank/DDBJ databases">
        <authorList>
            <consortium name="DOE Joint Genome Institute"/>
            <person name="Ahrendt S."/>
            <person name="Riley R."/>
            <person name="Andreopoulos W."/>
            <person name="Labutti K."/>
            <person name="Pangilinan J."/>
            <person name="Ruiz-Duenas F.J."/>
            <person name="Barrasa J.M."/>
            <person name="Sanchez-Garcia M."/>
            <person name="Camarero S."/>
            <person name="Miyauchi S."/>
            <person name="Serrano A."/>
            <person name="Linde D."/>
            <person name="Babiker R."/>
            <person name="Drula E."/>
            <person name="Ayuso-Fernandez I."/>
            <person name="Pacheco R."/>
            <person name="Padilla G."/>
            <person name="Ferreira P."/>
            <person name="Barriuso J."/>
            <person name="Kellner H."/>
            <person name="Castanera R."/>
            <person name="Alfaro M."/>
            <person name="Ramirez L."/>
            <person name="Pisabarro A.G."/>
            <person name="Kuo A."/>
            <person name="Tritt A."/>
            <person name="Lipzen A."/>
            <person name="He G."/>
            <person name="Yan M."/>
            <person name="Ng V."/>
            <person name="Cullen D."/>
            <person name="Martin F."/>
            <person name="Rosso M.-N."/>
            <person name="Henrissat B."/>
            <person name="Hibbett D."/>
            <person name="Martinez A.T."/>
            <person name="Grigoriev I.V."/>
        </authorList>
    </citation>
    <scope>NUCLEOTIDE SEQUENCE</scope>
    <source>
        <strain evidence="1">CBS 247.69</strain>
    </source>
</reference>
<proteinExistence type="predicted"/>
<organism evidence="1 2">
    <name type="scientific">Collybia nuda</name>
    <dbReference type="NCBI Taxonomy" id="64659"/>
    <lineage>
        <taxon>Eukaryota</taxon>
        <taxon>Fungi</taxon>
        <taxon>Dikarya</taxon>
        <taxon>Basidiomycota</taxon>
        <taxon>Agaricomycotina</taxon>
        <taxon>Agaricomycetes</taxon>
        <taxon>Agaricomycetidae</taxon>
        <taxon>Agaricales</taxon>
        <taxon>Tricholomatineae</taxon>
        <taxon>Clitocybaceae</taxon>
        <taxon>Collybia</taxon>
    </lineage>
</organism>
<gene>
    <name evidence="1" type="ORF">BDZ94DRAFT_1246892</name>
</gene>
<evidence type="ECO:0000313" key="2">
    <source>
        <dbReference type="Proteomes" id="UP000807353"/>
    </source>
</evidence>